<evidence type="ECO:0000259" key="4">
    <source>
        <dbReference type="PROSITE" id="PS50887"/>
    </source>
</evidence>
<feature type="transmembrane region" description="Helical" evidence="1">
    <location>
        <begin position="254"/>
        <end position="273"/>
    </location>
</feature>
<dbReference type="Pfam" id="PF00990">
    <property type="entry name" value="GGDEF"/>
    <property type="match status" value="1"/>
</dbReference>
<organism evidence="5 6">
    <name type="scientific">Bartonella bacilliformis Ver097</name>
    <dbReference type="NCBI Taxonomy" id="1293911"/>
    <lineage>
        <taxon>Bacteria</taxon>
        <taxon>Pseudomonadati</taxon>
        <taxon>Pseudomonadota</taxon>
        <taxon>Alphaproteobacteria</taxon>
        <taxon>Hyphomicrobiales</taxon>
        <taxon>Bartonellaceae</taxon>
        <taxon>Bartonella</taxon>
    </lineage>
</organism>
<accession>A0A072REJ8</accession>
<keyword evidence="1" id="KW-0472">Membrane</keyword>
<comment type="caution">
    <text evidence="5">The sequence shown here is derived from an EMBL/GenBank/DDBJ whole genome shotgun (WGS) entry which is preliminary data.</text>
</comment>
<dbReference type="PANTHER" id="PTHR44757">
    <property type="entry name" value="DIGUANYLATE CYCLASE DGCP"/>
    <property type="match status" value="1"/>
</dbReference>
<dbReference type="InterPro" id="IPR000700">
    <property type="entry name" value="PAS-assoc_C"/>
</dbReference>
<feature type="transmembrane region" description="Helical" evidence="1">
    <location>
        <begin position="279"/>
        <end position="297"/>
    </location>
</feature>
<evidence type="ECO:0000259" key="2">
    <source>
        <dbReference type="PROSITE" id="PS50113"/>
    </source>
</evidence>
<dbReference type="SUPFAM" id="SSF141868">
    <property type="entry name" value="EAL domain-like"/>
    <property type="match status" value="1"/>
</dbReference>
<gene>
    <name evidence="5" type="ORF">H710_00523</name>
</gene>
<dbReference type="SMART" id="SM00267">
    <property type="entry name" value="GGDEF"/>
    <property type="match status" value="1"/>
</dbReference>
<feature type="domain" description="GGDEF" evidence="4">
    <location>
        <begin position="559"/>
        <end position="692"/>
    </location>
</feature>
<dbReference type="HOGENOM" id="CLU_000445_70_49_5"/>
<dbReference type="InterPro" id="IPR035965">
    <property type="entry name" value="PAS-like_dom_sf"/>
</dbReference>
<dbReference type="InterPro" id="IPR000014">
    <property type="entry name" value="PAS"/>
</dbReference>
<feature type="transmembrane region" description="Helical" evidence="1">
    <location>
        <begin position="212"/>
        <end position="233"/>
    </location>
</feature>
<dbReference type="Gene3D" id="3.30.70.270">
    <property type="match status" value="1"/>
</dbReference>
<feature type="domain" description="EAL" evidence="3">
    <location>
        <begin position="701"/>
        <end position="954"/>
    </location>
</feature>
<dbReference type="InterPro" id="IPR043128">
    <property type="entry name" value="Rev_trsase/Diguanyl_cyclase"/>
</dbReference>
<dbReference type="SUPFAM" id="SSF55785">
    <property type="entry name" value="PYP-like sensor domain (PAS domain)"/>
    <property type="match status" value="1"/>
</dbReference>
<dbReference type="EMBL" id="ASIV01000004">
    <property type="protein sequence ID" value="KEG19929.1"/>
    <property type="molecule type" value="Genomic_DNA"/>
</dbReference>
<dbReference type="NCBIfam" id="TIGR00254">
    <property type="entry name" value="GGDEF"/>
    <property type="match status" value="1"/>
</dbReference>
<dbReference type="SUPFAM" id="SSF55073">
    <property type="entry name" value="Nucleotide cyclase"/>
    <property type="match status" value="1"/>
</dbReference>
<feature type="transmembrane region" description="Helical" evidence="1">
    <location>
        <begin position="365"/>
        <end position="382"/>
    </location>
</feature>
<feature type="transmembrane region" description="Helical" evidence="1">
    <location>
        <begin position="304"/>
        <end position="326"/>
    </location>
</feature>
<dbReference type="SMART" id="SM00052">
    <property type="entry name" value="EAL"/>
    <property type="match status" value="1"/>
</dbReference>
<keyword evidence="1" id="KW-0812">Transmembrane</keyword>
<name>A0A072REJ8_BARBA</name>
<protein>
    <recommendedName>
        <fullName evidence="7">Diguanylate cyclase (GGDEF) domain-containing protein</fullName>
    </recommendedName>
</protein>
<dbReference type="PANTHER" id="PTHR44757:SF2">
    <property type="entry name" value="BIOFILM ARCHITECTURE MAINTENANCE PROTEIN MBAA"/>
    <property type="match status" value="1"/>
</dbReference>
<sequence length="958" mass="107853">MKSLRKIVSVIVFVINLSIHLSLAQAIEPVKISSQDAAIDLSKAVQIHRTNSSIFQTSTIPGPDGVIWRIEVQASHKNFSGNWAVFSLANPTNEQIDRLIVAPHYRIANSGFLWPDLGSARIQSITPSEGFSLNRQASTNSDVFQITLNPGAVITFVAELSSENLPKIYLWKPEAYKDTLNSYTLYHGILLGISGLLALLLTVLFVVRGTSLFPATAAVAWAVLFYIGIDFNFLNKLFAITPITEPIWRAGTEVSLAATLFIFLFTYLCLNRWHYHFSYGAIAWIIALCGLGAFAIYDPPRAAGIARLSFGLTTILGTILISYFSIRNYDRAIMLIPTWLLIIFWSFGAYICIAGNLNNDIIQSALAGGLVLIVLLISFTIMQQTFSNEPFHEGIFSDLERQALAARGAGSIIWDWNVERDHIVIHPDMTAIFGKNIHQLNGTMHNWISALHHDDRERFQATLDIILKNKNGRINQIFRLSSGDGYYHWLSLRARPAIPKDGKVTRVIGTIINITNHKKAEERLLHDAIHDNLTGLPNQQIFFDRLQSYTTLAKENIKIRPTVLMIDFDNFRQINRKLGIAIGDTVLLIIARRLNRLINVQDTLSRLSADRFAIILLSETDPQKIAAFANHLCKIISAPIDIVEKKITLSTSIGLVTWNESRSTAKNILNDCELAMIHAKQKGGNHIEPFRPHLRNLDLGYRNIEQDIHHAIKRNEMKILYHPIFNLSDGQIIGFEAVLEWHHPNYGHLNVSDFIKVAENEQVVLNLAQFIIDEAVTSLINIQEKCFQQSFFISINLPSADMIHPDLINQLRSTLLCHPLNEGSLMIEISEFVLRKNPEQSAHFLEKIKTLGINLALDNFGTGYSSLTYLVRYPFNMIKLDRSLVSIDSPEKQLVLKSIINIATDLNLQIIAEGVENEKEAIFLKKEGCQYIQSTIITKPVTVEALISLVQNRFSYKN</sequence>
<dbReference type="Pfam" id="PF00563">
    <property type="entry name" value="EAL"/>
    <property type="match status" value="1"/>
</dbReference>
<dbReference type="PROSITE" id="PS50113">
    <property type="entry name" value="PAC"/>
    <property type="match status" value="1"/>
</dbReference>
<keyword evidence="1" id="KW-1133">Transmembrane helix</keyword>
<dbReference type="Gene3D" id="3.30.450.20">
    <property type="entry name" value="PAS domain"/>
    <property type="match status" value="1"/>
</dbReference>
<evidence type="ECO:0000313" key="6">
    <source>
        <dbReference type="Proteomes" id="UP000031740"/>
    </source>
</evidence>
<dbReference type="CDD" id="cd01949">
    <property type="entry name" value="GGDEF"/>
    <property type="match status" value="1"/>
</dbReference>
<evidence type="ECO:0000313" key="5">
    <source>
        <dbReference type="EMBL" id="KEG19929.1"/>
    </source>
</evidence>
<evidence type="ECO:0000259" key="3">
    <source>
        <dbReference type="PROSITE" id="PS50883"/>
    </source>
</evidence>
<dbReference type="InterPro" id="IPR000160">
    <property type="entry name" value="GGDEF_dom"/>
</dbReference>
<dbReference type="Gene3D" id="3.20.20.450">
    <property type="entry name" value="EAL domain"/>
    <property type="match status" value="1"/>
</dbReference>
<dbReference type="PROSITE" id="PS50883">
    <property type="entry name" value="EAL"/>
    <property type="match status" value="1"/>
</dbReference>
<dbReference type="Proteomes" id="UP000031740">
    <property type="component" value="Unassembled WGS sequence"/>
</dbReference>
<evidence type="ECO:0008006" key="7">
    <source>
        <dbReference type="Google" id="ProtNLM"/>
    </source>
</evidence>
<dbReference type="InterPro" id="IPR011622">
    <property type="entry name" value="7TMR_DISM_rcpt_extracell_dom2"/>
</dbReference>
<dbReference type="Pfam" id="PF07696">
    <property type="entry name" value="7TMR-DISMED2"/>
    <property type="match status" value="1"/>
</dbReference>
<dbReference type="InterPro" id="IPR052155">
    <property type="entry name" value="Biofilm_reg_signaling"/>
</dbReference>
<dbReference type="InterPro" id="IPR029787">
    <property type="entry name" value="Nucleotide_cyclase"/>
</dbReference>
<dbReference type="NCBIfam" id="TIGR00229">
    <property type="entry name" value="sensory_box"/>
    <property type="match status" value="1"/>
</dbReference>
<dbReference type="PROSITE" id="PS50887">
    <property type="entry name" value="GGDEF"/>
    <property type="match status" value="1"/>
</dbReference>
<reference evidence="5 6" key="1">
    <citation type="submission" date="2013-04" db="EMBL/GenBank/DDBJ databases">
        <title>The Genome Sequence of Bartonella bacilliformis Ver097.</title>
        <authorList>
            <consortium name="The Broad Institute Genomics Platform"/>
            <consortium name="The Broad Institute Genome Sequencing Center for Infectious Disease"/>
            <person name="Feldgarden M."/>
            <person name="Kirby J."/>
            <person name="Birtles R."/>
            <person name="Dasch G."/>
            <person name="Hendrix L."/>
            <person name="Koehler J."/>
            <person name="Walker B."/>
            <person name="Young S.K."/>
            <person name="Zeng Q."/>
            <person name="Gargeya S."/>
            <person name="Fitzgerald M."/>
            <person name="Haas B."/>
            <person name="Abouelleil A."/>
            <person name="Allen A.W."/>
            <person name="Alvarado L."/>
            <person name="Arachchi H.M."/>
            <person name="Berlin A.M."/>
            <person name="Chapman S.B."/>
            <person name="Gainer-Dewar J."/>
            <person name="Goldberg J."/>
            <person name="Griggs A."/>
            <person name="Gujja S."/>
            <person name="Hansen M."/>
            <person name="Howarth C."/>
            <person name="Imamovic A."/>
            <person name="Ireland A."/>
            <person name="Larimer J."/>
            <person name="McCowan C."/>
            <person name="Murphy C."/>
            <person name="Pearson M."/>
            <person name="Poon T.W."/>
            <person name="Priest M."/>
            <person name="Roberts A."/>
            <person name="Saif S."/>
            <person name="Shea T."/>
            <person name="Sisk P."/>
            <person name="Sykes S."/>
            <person name="Wortman J."/>
            <person name="Nusbaum C."/>
            <person name="Birren B."/>
        </authorList>
    </citation>
    <scope>NUCLEOTIDE SEQUENCE [LARGE SCALE GENOMIC DNA]</scope>
    <source>
        <strain evidence="5 6">Ver097</strain>
    </source>
</reference>
<dbReference type="RefSeq" id="WP_041849295.1">
    <property type="nucleotide sequence ID" value="NZ_KL503803.1"/>
</dbReference>
<dbReference type="PATRIC" id="fig|1293911.3.peg.549"/>
<dbReference type="CDD" id="cd00130">
    <property type="entry name" value="PAS"/>
    <property type="match status" value="1"/>
</dbReference>
<dbReference type="InterPro" id="IPR013655">
    <property type="entry name" value="PAS_fold_3"/>
</dbReference>
<evidence type="ECO:0000256" key="1">
    <source>
        <dbReference type="SAM" id="Phobius"/>
    </source>
</evidence>
<dbReference type="Pfam" id="PF08447">
    <property type="entry name" value="PAS_3"/>
    <property type="match status" value="1"/>
</dbReference>
<dbReference type="STRING" id="1293911.H710_00523"/>
<dbReference type="AlphaFoldDB" id="A0A072REJ8"/>
<feature type="transmembrane region" description="Helical" evidence="1">
    <location>
        <begin position="332"/>
        <end position="353"/>
    </location>
</feature>
<feature type="domain" description="PAC" evidence="2">
    <location>
        <begin position="474"/>
        <end position="526"/>
    </location>
</feature>
<dbReference type="CDD" id="cd01948">
    <property type="entry name" value="EAL"/>
    <property type="match status" value="1"/>
</dbReference>
<feature type="transmembrane region" description="Helical" evidence="1">
    <location>
        <begin position="183"/>
        <end position="206"/>
    </location>
</feature>
<dbReference type="InterPro" id="IPR035919">
    <property type="entry name" value="EAL_sf"/>
</dbReference>
<proteinExistence type="predicted"/>
<dbReference type="InterPro" id="IPR001633">
    <property type="entry name" value="EAL_dom"/>
</dbReference>